<keyword evidence="1" id="KW-0808">Transferase</keyword>
<dbReference type="EMBL" id="SMBI01000005">
    <property type="protein sequence ID" value="TCU25277.1"/>
    <property type="molecule type" value="Genomic_DNA"/>
</dbReference>
<protein>
    <submittedName>
        <fullName evidence="1">Methyltransferase family protein</fullName>
    </submittedName>
</protein>
<comment type="caution">
    <text evidence="1">The sequence shown here is derived from an EMBL/GenBank/DDBJ whole genome shotgun (WGS) entry which is preliminary data.</text>
</comment>
<dbReference type="Gene3D" id="3.40.50.150">
    <property type="entry name" value="Vaccinia Virus protein VP39"/>
    <property type="match status" value="1"/>
</dbReference>
<proteinExistence type="predicted"/>
<organism evidence="1 2">
    <name type="scientific">Rhizobium laguerreae</name>
    <dbReference type="NCBI Taxonomy" id="1076926"/>
    <lineage>
        <taxon>Bacteria</taxon>
        <taxon>Pseudomonadati</taxon>
        <taxon>Pseudomonadota</taxon>
        <taxon>Alphaproteobacteria</taxon>
        <taxon>Hyphomicrobiales</taxon>
        <taxon>Rhizobiaceae</taxon>
        <taxon>Rhizobium/Agrobacterium group</taxon>
        <taxon>Rhizobium</taxon>
    </lineage>
</organism>
<dbReference type="AlphaFoldDB" id="A0AAX2QLY1"/>
<reference evidence="1 2" key="1">
    <citation type="submission" date="2019-03" db="EMBL/GenBank/DDBJ databases">
        <title>Genomic Encyclopedia of Type Strains, Phase IV (KMG-V): Genome sequencing to study the core and pangenomes of soil and plant-associated prokaryotes.</title>
        <authorList>
            <person name="Whitman W."/>
        </authorList>
    </citation>
    <scope>NUCLEOTIDE SEQUENCE [LARGE SCALE GENOMIC DNA]</scope>
    <source>
        <strain evidence="1 2">FB403</strain>
    </source>
</reference>
<dbReference type="GO" id="GO:0008168">
    <property type="term" value="F:methyltransferase activity"/>
    <property type="evidence" value="ECO:0007669"/>
    <property type="project" value="UniProtKB-KW"/>
</dbReference>
<sequence length="278" mass="31561">MLRGLVRYLNRVRLGQKPLYLEYPYDFENRWRDPGGHLRLAAQIASSSDTFENNLKEISDYEHIIRRFNQPGELSMKFDNGFMPVLDGLSVMWAARRSAHTFMEIGSGFSTVYARAGLKDSGSGATIVSIDPQPRAEIDKLCDEVVRAPLEHIGTAIFGRLRPGDTLFLDGSHRSFTNSDVTVFFLDILPQLPSGVLIGIHDICLPFDYPVAWKERGYNEQYLLATQMLANPDYFDLQLCNFWIGQKGMHKEPLAKIWDIVGEKAKIRAGSAFWAIKR</sequence>
<evidence type="ECO:0000313" key="1">
    <source>
        <dbReference type="EMBL" id="TCU25277.1"/>
    </source>
</evidence>
<dbReference type="Proteomes" id="UP000295021">
    <property type="component" value="Unassembled WGS sequence"/>
</dbReference>
<keyword evidence="1" id="KW-0489">Methyltransferase</keyword>
<dbReference type="GO" id="GO:0032259">
    <property type="term" value="P:methylation"/>
    <property type="evidence" value="ECO:0007669"/>
    <property type="project" value="UniProtKB-KW"/>
</dbReference>
<gene>
    <name evidence="1" type="ORF">EV131_105391</name>
</gene>
<dbReference type="SUPFAM" id="SSF53335">
    <property type="entry name" value="S-adenosyl-L-methionine-dependent methyltransferases"/>
    <property type="match status" value="1"/>
</dbReference>
<accession>A0AAX2QLY1</accession>
<evidence type="ECO:0000313" key="2">
    <source>
        <dbReference type="Proteomes" id="UP000295021"/>
    </source>
</evidence>
<name>A0AAX2QLY1_9HYPH</name>
<dbReference type="Pfam" id="PF13578">
    <property type="entry name" value="Methyltransf_24"/>
    <property type="match status" value="1"/>
</dbReference>
<dbReference type="InterPro" id="IPR029063">
    <property type="entry name" value="SAM-dependent_MTases_sf"/>
</dbReference>